<keyword evidence="7 10" id="KW-1133">Transmembrane helix</keyword>
<feature type="transmembrane region" description="Helical" evidence="10">
    <location>
        <begin position="241"/>
        <end position="266"/>
    </location>
</feature>
<feature type="transmembrane region" description="Helical" evidence="10">
    <location>
        <begin position="331"/>
        <end position="353"/>
    </location>
</feature>
<dbReference type="InterPro" id="IPR020846">
    <property type="entry name" value="MFS_dom"/>
</dbReference>
<feature type="transmembrane region" description="Helical" evidence="10">
    <location>
        <begin position="272"/>
        <end position="296"/>
    </location>
</feature>
<evidence type="ECO:0000313" key="12">
    <source>
        <dbReference type="EMBL" id="KEO52562.1"/>
    </source>
</evidence>
<evidence type="ECO:0000256" key="7">
    <source>
        <dbReference type="ARBA" id="ARBA00022989"/>
    </source>
</evidence>
<comment type="similarity">
    <text evidence="2">Belongs to the major facilitator superfamily. Set transporter family.</text>
</comment>
<dbReference type="Gene3D" id="1.20.1250.20">
    <property type="entry name" value="MFS general substrate transporter like domains"/>
    <property type="match status" value="2"/>
</dbReference>
<feature type="transmembrane region" description="Helical" evidence="10">
    <location>
        <begin position="102"/>
        <end position="122"/>
    </location>
</feature>
<feature type="transmembrane region" description="Helical" evidence="10">
    <location>
        <begin position="39"/>
        <end position="66"/>
    </location>
</feature>
<reference evidence="12 13" key="1">
    <citation type="submission" date="2013-07" db="EMBL/GenBank/DDBJ databases">
        <title>Thalassospira permensis NBRC 106175 Genome Sequencing.</title>
        <authorList>
            <person name="Lai Q."/>
            <person name="Shao Z."/>
        </authorList>
    </citation>
    <scope>NUCLEOTIDE SEQUENCE [LARGE SCALE GENOMIC DNA]</scope>
    <source>
        <strain evidence="12 13">NBRC 106175</strain>
    </source>
</reference>
<dbReference type="Pfam" id="PF07690">
    <property type="entry name" value="MFS_1"/>
    <property type="match status" value="2"/>
</dbReference>
<evidence type="ECO:0000256" key="4">
    <source>
        <dbReference type="ARBA" id="ARBA00022475"/>
    </source>
</evidence>
<feature type="transmembrane region" description="Helical" evidence="10">
    <location>
        <begin position="365"/>
        <end position="390"/>
    </location>
</feature>
<feature type="transmembrane region" description="Helical" evidence="10">
    <location>
        <begin position="202"/>
        <end position="221"/>
    </location>
</feature>
<keyword evidence="4" id="KW-1003">Cell membrane</keyword>
<evidence type="ECO:0000256" key="9">
    <source>
        <dbReference type="SAM" id="MobiDB-lite"/>
    </source>
</evidence>
<dbReference type="InterPro" id="IPR036259">
    <property type="entry name" value="MFS_trans_sf"/>
</dbReference>
<keyword evidence="3" id="KW-0813">Transport</keyword>
<dbReference type="EMBL" id="AUNC01000045">
    <property type="protein sequence ID" value="KEO52562.1"/>
    <property type="molecule type" value="Genomic_DNA"/>
</dbReference>
<protein>
    <submittedName>
        <fullName evidence="12">Sugar transporter</fullName>
    </submittedName>
</protein>
<comment type="caution">
    <text evidence="12">The sequence shown here is derived from an EMBL/GenBank/DDBJ whole genome shotgun (WGS) entry which is preliminary data.</text>
</comment>
<feature type="transmembrane region" description="Helical" evidence="10">
    <location>
        <begin position="72"/>
        <end position="90"/>
    </location>
</feature>
<sequence>MISPPDNKDISEMRDGVTGPDSPNEQPAMNAMLARLDRYPLLVLALVLIGAFATSCVAPLTGLYIVEGLGEPPWKTSLVAIVQVCVTLLTNRAYGRAIDCGVPIRFLVIPSITCFAAGMLLLGTFQVYWVYLAIVSVLLGVGSGVLSVVYSFGRLFAEQTGRNIAKFNGFLRMQTSLGWMVGPAVSLTVFGAYGFAVTYYAIAALAVIWFGVCLMVVPAAFRTHHPGMLDPNAKIPFNRGLLVACIPVFLLGSGNVVFVSAMPLYFSTELGLMPSAAGLELTVKCFVEVVVIYYCASIIRKVGERKGMVIAAILAIIFFGAIHSADSLADVLVLSVLDGLYYGIFAGISMTFVQNFAPEQPGVATSYYMSSLFVGGLVGNLLTGLVASAFDFRTTTLFACGLAAIGCFVLVLMREAKHSERTIGTA</sequence>
<dbReference type="InterPro" id="IPR011701">
    <property type="entry name" value="MFS"/>
</dbReference>
<dbReference type="PANTHER" id="PTHR23535">
    <property type="entry name" value="SUGAR EFFLUX TRANSPORTER A-RELATED"/>
    <property type="match status" value="1"/>
</dbReference>
<evidence type="ECO:0000256" key="6">
    <source>
        <dbReference type="ARBA" id="ARBA00022692"/>
    </source>
</evidence>
<feature type="compositionally biased region" description="Basic and acidic residues" evidence="9">
    <location>
        <begin position="1"/>
        <end position="15"/>
    </location>
</feature>
<feature type="transmembrane region" description="Helical" evidence="10">
    <location>
        <begin position="177"/>
        <end position="196"/>
    </location>
</feature>
<evidence type="ECO:0000256" key="8">
    <source>
        <dbReference type="ARBA" id="ARBA00023136"/>
    </source>
</evidence>
<dbReference type="SUPFAM" id="SSF103473">
    <property type="entry name" value="MFS general substrate transporter"/>
    <property type="match status" value="1"/>
</dbReference>
<organism evidence="12 13">
    <name type="scientific">Thalassospira permensis NBRC 106175</name>
    <dbReference type="NCBI Taxonomy" id="1353532"/>
    <lineage>
        <taxon>Bacteria</taxon>
        <taxon>Pseudomonadati</taxon>
        <taxon>Pseudomonadota</taxon>
        <taxon>Alphaproteobacteria</taxon>
        <taxon>Rhodospirillales</taxon>
        <taxon>Thalassospiraceae</taxon>
        <taxon>Thalassospira</taxon>
    </lineage>
</organism>
<evidence type="ECO:0000313" key="13">
    <source>
        <dbReference type="Proteomes" id="UP000027463"/>
    </source>
</evidence>
<comment type="subcellular location">
    <subcellularLocation>
        <location evidence="1">Cell membrane</location>
        <topology evidence="1">Multi-pass membrane protein</topology>
    </subcellularLocation>
</comment>
<evidence type="ECO:0000256" key="1">
    <source>
        <dbReference type="ARBA" id="ARBA00004651"/>
    </source>
</evidence>
<feature type="domain" description="Major facilitator superfamily (MFS) profile" evidence="11">
    <location>
        <begin position="240"/>
        <end position="426"/>
    </location>
</feature>
<evidence type="ECO:0000256" key="10">
    <source>
        <dbReference type="SAM" id="Phobius"/>
    </source>
</evidence>
<name>A0ABR4TJS4_9PROT</name>
<keyword evidence="5 12" id="KW-0762">Sugar transport</keyword>
<evidence type="ECO:0000256" key="2">
    <source>
        <dbReference type="ARBA" id="ARBA00006523"/>
    </source>
</evidence>
<evidence type="ECO:0000256" key="3">
    <source>
        <dbReference type="ARBA" id="ARBA00022448"/>
    </source>
</evidence>
<gene>
    <name evidence="12" type="ORF">SMB34_07945</name>
</gene>
<keyword evidence="8 10" id="KW-0472">Membrane</keyword>
<keyword evidence="13" id="KW-1185">Reference proteome</keyword>
<evidence type="ECO:0000256" key="5">
    <source>
        <dbReference type="ARBA" id="ARBA00022597"/>
    </source>
</evidence>
<dbReference type="PANTHER" id="PTHR23535:SF2">
    <property type="entry name" value="SUGAR EFFLUX TRANSPORTER A-RELATED"/>
    <property type="match status" value="1"/>
</dbReference>
<dbReference type="PROSITE" id="PS50850">
    <property type="entry name" value="MFS"/>
    <property type="match status" value="1"/>
</dbReference>
<keyword evidence="6 10" id="KW-0812">Transmembrane</keyword>
<feature type="transmembrane region" description="Helical" evidence="10">
    <location>
        <begin position="396"/>
        <end position="413"/>
    </location>
</feature>
<dbReference type="Proteomes" id="UP000027463">
    <property type="component" value="Unassembled WGS sequence"/>
</dbReference>
<feature type="region of interest" description="Disordered" evidence="9">
    <location>
        <begin position="1"/>
        <end position="24"/>
    </location>
</feature>
<proteinExistence type="inferred from homology"/>
<accession>A0ABR4TJS4</accession>
<feature type="transmembrane region" description="Helical" evidence="10">
    <location>
        <begin position="128"/>
        <end position="156"/>
    </location>
</feature>
<feature type="transmembrane region" description="Helical" evidence="10">
    <location>
        <begin position="308"/>
        <end position="325"/>
    </location>
</feature>
<evidence type="ECO:0000259" key="11">
    <source>
        <dbReference type="PROSITE" id="PS50850"/>
    </source>
</evidence>